<comment type="caution">
    <text evidence="1">The sequence shown here is derived from an EMBL/GenBank/DDBJ whole genome shotgun (WGS) entry which is preliminary data.</text>
</comment>
<sequence length="81" mass="9363">MNYLDGTDVTKWNVVEDEDGYKRGYENPARDPFVCQFMKGLKIKKAAEYVPAKIVPISLQMITVLHKFLDSSMDVERFSED</sequence>
<gene>
    <name evidence="1" type="ORF">PHMEG_0006947</name>
</gene>
<accession>A0A225WMM7</accession>
<keyword evidence="2" id="KW-1185">Reference proteome</keyword>
<evidence type="ECO:0000313" key="1">
    <source>
        <dbReference type="EMBL" id="OWZ18895.1"/>
    </source>
</evidence>
<proteinExistence type="predicted"/>
<dbReference type="STRING" id="4795.A0A225WMM7"/>
<dbReference type="OrthoDB" id="102312at2759"/>
<dbReference type="AlphaFoldDB" id="A0A225WMM7"/>
<name>A0A225WMM7_9STRA</name>
<reference evidence="2" key="1">
    <citation type="submission" date="2017-03" db="EMBL/GenBank/DDBJ databases">
        <title>Phytopthora megakarya and P. palmivora, two closely related causual agents of cacao black pod achieved similar genome size and gene model numbers by different mechanisms.</title>
        <authorList>
            <person name="Ali S."/>
            <person name="Shao J."/>
            <person name="Larry D.J."/>
            <person name="Kronmiller B."/>
            <person name="Shen D."/>
            <person name="Strem M.D."/>
            <person name="Melnick R.L."/>
            <person name="Guiltinan M.J."/>
            <person name="Tyler B.M."/>
            <person name="Meinhardt L.W."/>
            <person name="Bailey B.A."/>
        </authorList>
    </citation>
    <scope>NUCLEOTIDE SEQUENCE [LARGE SCALE GENOMIC DNA]</scope>
    <source>
        <strain evidence="2">zdho120</strain>
    </source>
</reference>
<dbReference type="Proteomes" id="UP000198211">
    <property type="component" value="Unassembled WGS sequence"/>
</dbReference>
<evidence type="ECO:0000313" key="2">
    <source>
        <dbReference type="Proteomes" id="UP000198211"/>
    </source>
</evidence>
<dbReference type="EMBL" id="NBNE01000520">
    <property type="protein sequence ID" value="OWZ18895.1"/>
    <property type="molecule type" value="Genomic_DNA"/>
</dbReference>
<protein>
    <submittedName>
        <fullName evidence="1">Uncharacterized protein</fullName>
    </submittedName>
</protein>
<organism evidence="1 2">
    <name type="scientific">Phytophthora megakarya</name>
    <dbReference type="NCBI Taxonomy" id="4795"/>
    <lineage>
        <taxon>Eukaryota</taxon>
        <taxon>Sar</taxon>
        <taxon>Stramenopiles</taxon>
        <taxon>Oomycota</taxon>
        <taxon>Peronosporomycetes</taxon>
        <taxon>Peronosporales</taxon>
        <taxon>Peronosporaceae</taxon>
        <taxon>Phytophthora</taxon>
    </lineage>
</organism>